<feature type="chain" id="PRO_5014918852" evidence="1">
    <location>
        <begin position="31"/>
        <end position="367"/>
    </location>
</feature>
<dbReference type="Pfam" id="PF03752">
    <property type="entry name" value="ALF"/>
    <property type="match status" value="1"/>
</dbReference>
<organism evidence="2 3">
    <name type="scientific">Streptomyces noursei</name>
    <name type="common">Streptomyces albulus</name>
    <dbReference type="NCBI Taxonomy" id="1971"/>
    <lineage>
        <taxon>Bacteria</taxon>
        <taxon>Bacillati</taxon>
        <taxon>Actinomycetota</taxon>
        <taxon>Actinomycetes</taxon>
        <taxon>Kitasatosporales</taxon>
        <taxon>Streptomycetaceae</taxon>
        <taxon>Streptomyces</taxon>
    </lineage>
</organism>
<comment type="caution">
    <text evidence="2">The sequence shown here is derived from an EMBL/GenBank/DDBJ whole genome shotgun (WGS) entry which is preliminary data.</text>
</comment>
<keyword evidence="1" id="KW-0732">Signal</keyword>
<dbReference type="InterPro" id="IPR005506">
    <property type="entry name" value="DUF312_ALF"/>
</dbReference>
<evidence type="ECO:0000313" key="3">
    <source>
        <dbReference type="Proteomes" id="UP000236047"/>
    </source>
</evidence>
<dbReference type="RefSeq" id="WP_180990156.1">
    <property type="nucleotide sequence ID" value="NZ_LJSN01000002.1"/>
</dbReference>
<dbReference type="AlphaFoldDB" id="A0A2N8PM36"/>
<evidence type="ECO:0000256" key="1">
    <source>
        <dbReference type="SAM" id="SignalP"/>
    </source>
</evidence>
<accession>A0A2N8PM36</accession>
<protein>
    <submittedName>
        <fullName evidence="2">Uncharacterized protein</fullName>
    </submittedName>
</protein>
<reference evidence="3" key="1">
    <citation type="submission" date="2015-09" db="EMBL/GenBank/DDBJ databases">
        <authorList>
            <person name="Graham D.E."/>
            <person name="Mahan K.M."/>
            <person name="Klingeman D.M."/>
            <person name="Fida T."/>
            <person name="Giannone R.J."/>
            <person name="Hettich R.L."/>
            <person name="Parry R.J."/>
            <person name="Spain J.C."/>
        </authorList>
    </citation>
    <scope>NUCLEOTIDE SEQUENCE [LARGE SCALE GENOMIC DNA]</scope>
    <source>
        <strain evidence="3">JCM 4701</strain>
    </source>
</reference>
<dbReference type="Proteomes" id="UP000236047">
    <property type="component" value="Unassembled WGS sequence"/>
</dbReference>
<gene>
    <name evidence="2" type="ORF">AOB60_16155</name>
</gene>
<evidence type="ECO:0000313" key="2">
    <source>
        <dbReference type="EMBL" id="PNE42082.1"/>
    </source>
</evidence>
<dbReference type="EMBL" id="LJSN01000002">
    <property type="protein sequence ID" value="PNE42082.1"/>
    <property type="molecule type" value="Genomic_DNA"/>
</dbReference>
<keyword evidence="3" id="KW-1185">Reference proteome</keyword>
<name>A0A2N8PM36_STRNR</name>
<feature type="signal peptide" evidence="1">
    <location>
        <begin position="1"/>
        <end position="30"/>
    </location>
</feature>
<proteinExistence type="predicted"/>
<sequence length="367" mass="39645">MSRKLWVAQAVVAGLLAGGAAVATVTPAWADAPAPAVVQADQSADQTVSAKAAAAEEARNYVHRLAMSRLPAEIRTSAWNALRNSRGDEAIAEWLAPGGGYDYAKQRLRDTRVRNKAFCERVVQTHTAEFSPAARAAATRALKGTDADRAAFVRTGYAEAQQRDRATRAADEGHRREIAARDREFVRSVAEGDPGEQVRVAAQWALRPGATDADIAEFFGYGWVTGASLDLEGYRLRTADAERMRHATLSRLIKQAEAAEAAVNDAVDAAKARAEAERAWQAVAEHAGAAQRAWLAEQAAAKAQAENWQRVARLAREAADGIWRGIADPAEATGDTWAKEGAQAVETARFWRDMYDRAQAAESRVKG</sequence>